<organism evidence="9">
    <name type="scientific">marine metagenome</name>
    <dbReference type="NCBI Taxonomy" id="408172"/>
    <lineage>
        <taxon>unclassified sequences</taxon>
        <taxon>metagenomes</taxon>
        <taxon>ecological metagenomes</taxon>
    </lineage>
</organism>
<evidence type="ECO:0000256" key="3">
    <source>
        <dbReference type="ARBA" id="ARBA00022692"/>
    </source>
</evidence>
<proteinExistence type="predicted"/>
<keyword evidence="3 8" id="KW-0812">Transmembrane</keyword>
<evidence type="ECO:0000256" key="8">
    <source>
        <dbReference type="SAM" id="Phobius"/>
    </source>
</evidence>
<keyword evidence="6 8" id="KW-1133">Transmembrane helix</keyword>
<evidence type="ECO:0000313" key="9">
    <source>
        <dbReference type="EMBL" id="SVB22217.1"/>
    </source>
</evidence>
<evidence type="ECO:0000256" key="5">
    <source>
        <dbReference type="ARBA" id="ARBA00022984"/>
    </source>
</evidence>
<evidence type="ECO:0000256" key="2">
    <source>
        <dbReference type="ARBA" id="ARBA00022475"/>
    </source>
</evidence>
<dbReference type="InterPro" id="IPR051050">
    <property type="entry name" value="Lipid_II_flippase_MurJ/MviN"/>
</dbReference>
<dbReference type="PRINTS" id="PR01806">
    <property type="entry name" value="VIRFACTRMVIN"/>
</dbReference>
<evidence type="ECO:0000256" key="1">
    <source>
        <dbReference type="ARBA" id="ARBA00004651"/>
    </source>
</evidence>
<dbReference type="PANTHER" id="PTHR47019">
    <property type="entry name" value="LIPID II FLIPPASE MURJ"/>
    <property type="match status" value="1"/>
</dbReference>
<evidence type="ECO:0000256" key="7">
    <source>
        <dbReference type="ARBA" id="ARBA00023136"/>
    </source>
</evidence>
<keyword evidence="4" id="KW-0133">Cell shape</keyword>
<feature type="transmembrane region" description="Helical" evidence="8">
    <location>
        <begin position="93"/>
        <end position="116"/>
    </location>
</feature>
<protein>
    <recommendedName>
        <fullName evidence="10">Polysaccharide biosynthesis protein C-terminal domain-containing protein</fullName>
    </recommendedName>
</protein>
<feature type="transmembrane region" description="Helical" evidence="8">
    <location>
        <begin position="28"/>
        <end position="47"/>
    </location>
</feature>
<dbReference type="GO" id="GO:0005886">
    <property type="term" value="C:plasma membrane"/>
    <property type="evidence" value="ECO:0007669"/>
    <property type="project" value="UniProtKB-SubCell"/>
</dbReference>
<dbReference type="GO" id="GO:0015648">
    <property type="term" value="F:lipid-linked peptidoglycan transporter activity"/>
    <property type="evidence" value="ECO:0007669"/>
    <property type="project" value="TreeGrafter"/>
</dbReference>
<keyword evidence="5" id="KW-0573">Peptidoglycan synthesis</keyword>
<dbReference type="GO" id="GO:0008360">
    <property type="term" value="P:regulation of cell shape"/>
    <property type="evidence" value="ECO:0007669"/>
    <property type="project" value="UniProtKB-KW"/>
</dbReference>
<feature type="non-terminal residue" evidence="9">
    <location>
        <position position="131"/>
    </location>
</feature>
<dbReference type="GO" id="GO:0034204">
    <property type="term" value="P:lipid translocation"/>
    <property type="evidence" value="ECO:0007669"/>
    <property type="project" value="TreeGrafter"/>
</dbReference>
<dbReference type="GO" id="GO:0009252">
    <property type="term" value="P:peptidoglycan biosynthetic process"/>
    <property type="evidence" value="ECO:0007669"/>
    <property type="project" value="UniProtKB-KW"/>
</dbReference>
<evidence type="ECO:0000256" key="4">
    <source>
        <dbReference type="ARBA" id="ARBA00022960"/>
    </source>
</evidence>
<evidence type="ECO:0008006" key="10">
    <source>
        <dbReference type="Google" id="ProtNLM"/>
    </source>
</evidence>
<gene>
    <name evidence="9" type="ORF">METZ01_LOCUS175071</name>
</gene>
<evidence type="ECO:0000256" key="6">
    <source>
        <dbReference type="ARBA" id="ARBA00022989"/>
    </source>
</evidence>
<comment type="subcellular location">
    <subcellularLocation>
        <location evidence="1">Cell membrane</location>
        <topology evidence="1">Multi-pass membrane protein</topology>
    </subcellularLocation>
</comment>
<dbReference type="AlphaFoldDB" id="A0A382CA28"/>
<accession>A0A382CA28</accession>
<dbReference type="Pfam" id="PF03023">
    <property type="entry name" value="MurJ"/>
    <property type="match status" value="1"/>
</dbReference>
<dbReference type="EMBL" id="UINC01033246">
    <property type="protein sequence ID" value="SVB22217.1"/>
    <property type="molecule type" value="Genomic_DNA"/>
</dbReference>
<name>A0A382CA28_9ZZZZ</name>
<dbReference type="PANTHER" id="PTHR47019:SF1">
    <property type="entry name" value="LIPID II FLIPPASE MURJ"/>
    <property type="match status" value="1"/>
</dbReference>
<keyword evidence="2" id="KW-1003">Cell membrane</keyword>
<reference evidence="9" key="1">
    <citation type="submission" date="2018-05" db="EMBL/GenBank/DDBJ databases">
        <authorList>
            <person name="Lanie J.A."/>
            <person name="Ng W.-L."/>
            <person name="Kazmierczak K.M."/>
            <person name="Andrzejewski T.M."/>
            <person name="Davidsen T.M."/>
            <person name="Wayne K.J."/>
            <person name="Tettelin H."/>
            <person name="Glass J.I."/>
            <person name="Rusch D."/>
            <person name="Podicherti R."/>
            <person name="Tsui H.-C.T."/>
            <person name="Winkler M.E."/>
        </authorList>
    </citation>
    <scope>NUCLEOTIDE SEQUENCE</scope>
</reference>
<keyword evidence="7 8" id="KW-0472">Membrane</keyword>
<sequence>MSLKLLKSTLTVGGMTLVSRITGLIRDIAFAQFLGSGLMADAFFVAFRIPNFFRRIFAEGAFSAGFVPVYAEYESSYSEHQVRAFLDLMAGRFGLVLLVLTLLGVVGAPGLVSVIAPGFEDNSEKYHATVV</sequence>
<dbReference type="InterPro" id="IPR004268">
    <property type="entry name" value="MurJ"/>
</dbReference>